<accession>A0ABU6YKM2</accession>
<comment type="caution">
    <text evidence="1">The sequence shown here is derived from an EMBL/GenBank/DDBJ whole genome shotgun (WGS) entry which is preliminary data.</text>
</comment>
<evidence type="ECO:0000313" key="2">
    <source>
        <dbReference type="Proteomes" id="UP001341840"/>
    </source>
</evidence>
<dbReference type="Proteomes" id="UP001341840">
    <property type="component" value="Unassembled WGS sequence"/>
</dbReference>
<evidence type="ECO:0000313" key="1">
    <source>
        <dbReference type="EMBL" id="MED6209966.1"/>
    </source>
</evidence>
<proteinExistence type="predicted"/>
<dbReference type="EMBL" id="JASCZI010242172">
    <property type="protein sequence ID" value="MED6209966.1"/>
    <property type="molecule type" value="Genomic_DNA"/>
</dbReference>
<protein>
    <submittedName>
        <fullName evidence="1">Uncharacterized protein</fullName>
    </submittedName>
</protein>
<organism evidence="1 2">
    <name type="scientific">Stylosanthes scabra</name>
    <dbReference type="NCBI Taxonomy" id="79078"/>
    <lineage>
        <taxon>Eukaryota</taxon>
        <taxon>Viridiplantae</taxon>
        <taxon>Streptophyta</taxon>
        <taxon>Embryophyta</taxon>
        <taxon>Tracheophyta</taxon>
        <taxon>Spermatophyta</taxon>
        <taxon>Magnoliopsida</taxon>
        <taxon>eudicotyledons</taxon>
        <taxon>Gunneridae</taxon>
        <taxon>Pentapetalae</taxon>
        <taxon>rosids</taxon>
        <taxon>fabids</taxon>
        <taxon>Fabales</taxon>
        <taxon>Fabaceae</taxon>
        <taxon>Papilionoideae</taxon>
        <taxon>50 kb inversion clade</taxon>
        <taxon>dalbergioids sensu lato</taxon>
        <taxon>Dalbergieae</taxon>
        <taxon>Pterocarpus clade</taxon>
        <taxon>Stylosanthes</taxon>
    </lineage>
</organism>
<name>A0ABU6YKM2_9FABA</name>
<reference evidence="1 2" key="1">
    <citation type="journal article" date="2023" name="Plants (Basel)">
        <title>Bridging the Gap: Combining Genomics and Transcriptomics Approaches to Understand Stylosanthes scabra, an Orphan Legume from the Brazilian Caatinga.</title>
        <authorList>
            <person name="Ferreira-Neto J.R.C."/>
            <person name="da Silva M.D."/>
            <person name="Binneck E."/>
            <person name="de Melo N.F."/>
            <person name="da Silva R.H."/>
            <person name="de Melo A.L.T.M."/>
            <person name="Pandolfi V."/>
            <person name="Bustamante F.O."/>
            <person name="Brasileiro-Vidal A.C."/>
            <person name="Benko-Iseppon A.M."/>
        </authorList>
    </citation>
    <scope>NUCLEOTIDE SEQUENCE [LARGE SCALE GENOMIC DNA]</scope>
    <source>
        <tissue evidence="1">Leaves</tissue>
    </source>
</reference>
<gene>
    <name evidence="1" type="ORF">PIB30_059676</name>
</gene>
<keyword evidence="2" id="KW-1185">Reference proteome</keyword>
<sequence length="117" mass="13183">MKIEDVVKIVEEGHAWIVACVVALNVGARDRYYKGYGNCGKKVDTAPKGIYECGQCQHTSDDFKFKRHCNNNYCGCSGGMFAVNRKVIAFSSVNWMIGFDFNKKNTIARAERSITTW</sequence>